<name>A0AA39GI86_SARSR</name>
<feature type="domain" description="Alpha/beta hydrolase fold-3" evidence="2">
    <location>
        <begin position="112"/>
        <end position="322"/>
    </location>
</feature>
<gene>
    <name evidence="3" type="ORF">NLU13_4092</name>
</gene>
<organism evidence="3 4">
    <name type="scientific">Sarocladium strictum</name>
    <name type="common">Black bundle disease fungus</name>
    <name type="synonym">Acremonium strictum</name>
    <dbReference type="NCBI Taxonomy" id="5046"/>
    <lineage>
        <taxon>Eukaryota</taxon>
        <taxon>Fungi</taxon>
        <taxon>Dikarya</taxon>
        <taxon>Ascomycota</taxon>
        <taxon>Pezizomycotina</taxon>
        <taxon>Sordariomycetes</taxon>
        <taxon>Hypocreomycetidae</taxon>
        <taxon>Hypocreales</taxon>
        <taxon>Sarocladiaceae</taxon>
        <taxon>Sarocladium</taxon>
    </lineage>
</organism>
<evidence type="ECO:0000256" key="1">
    <source>
        <dbReference type="ARBA" id="ARBA00022801"/>
    </source>
</evidence>
<sequence>MEYSRQQLEELAFEWAPPLDLEFLAYEATKTANPDPDLGDTIHERRKAYAQRCRDTYQRMTAEGARDFSLSQGITKSWLTLTSRNAVGSEHEFPVMQLDLTENHGREPDYVIIYMHGGGLHVGEADSEELTCRRMLKAGLGNVRLYSVGYRLIESNYSAHALIDARAGVAELRSVAKKKTILVGSSSGGQLAAQLAQEEGMEATRTGITYIHGLMLRGPVTADRHSLDYAVPDRFFDFHTSVDESFLNSMSFYLKRNIPRDGLNRLPLENPDFYFENHPRTWIQISTNDTLYSDGLCYTMALQEFGAEVRLDVIHGWPHTFWLVAPELPRSLKAEDDMLKGLKWLFD</sequence>
<dbReference type="EMBL" id="JAPDFR010000003">
    <property type="protein sequence ID" value="KAK0387847.1"/>
    <property type="molecule type" value="Genomic_DNA"/>
</dbReference>
<comment type="caution">
    <text evidence="3">The sequence shown here is derived from an EMBL/GenBank/DDBJ whole genome shotgun (WGS) entry which is preliminary data.</text>
</comment>
<evidence type="ECO:0000259" key="2">
    <source>
        <dbReference type="Pfam" id="PF07859"/>
    </source>
</evidence>
<keyword evidence="4" id="KW-1185">Reference proteome</keyword>
<dbReference type="Gene3D" id="3.40.50.1820">
    <property type="entry name" value="alpha/beta hydrolase"/>
    <property type="match status" value="1"/>
</dbReference>
<dbReference type="SUPFAM" id="SSF53474">
    <property type="entry name" value="alpha/beta-Hydrolases"/>
    <property type="match status" value="1"/>
</dbReference>
<reference evidence="3" key="1">
    <citation type="submission" date="2022-10" db="EMBL/GenBank/DDBJ databases">
        <title>Determination and structural analysis of whole genome sequence of Sarocladium strictum F4-1.</title>
        <authorList>
            <person name="Hu L."/>
            <person name="Jiang Y."/>
        </authorList>
    </citation>
    <scope>NUCLEOTIDE SEQUENCE</scope>
    <source>
        <strain evidence="3">F4-1</strain>
    </source>
</reference>
<dbReference type="Pfam" id="PF07859">
    <property type="entry name" value="Abhydrolase_3"/>
    <property type="match status" value="1"/>
</dbReference>
<dbReference type="InterPro" id="IPR029058">
    <property type="entry name" value="AB_hydrolase_fold"/>
</dbReference>
<evidence type="ECO:0000313" key="4">
    <source>
        <dbReference type="Proteomes" id="UP001175261"/>
    </source>
</evidence>
<keyword evidence="1" id="KW-0378">Hydrolase</keyword>
<evidence type="ECO:0000313" key="3">
    <source>
        <dbReference type="EMBL" id="KAK0387847.1"/>
    </source>
</evidence>
<dbReference type="InterPro" id="IPR013094">
    <property type="entry name" value="AB_hydrolase_3"/>
</dbReference>
<dbReference type="InterPro" id="IPR050300">
    <property type="entry name" value="GDXG_lipolytic_enzyme"/>
</dbReference>
<dbReference type="PANTHER" id="PTHR48081">
    <property type="entry name" value="AB HYDROLASE SUPERFAMILY PROTEIN C4A8.06C"/>
    <property type="match status" value="1"/>
</dbReference>
<dbReference type="AlphaFoldDB" id="A0AA39GI86"/>
<protein>
    <recommendedName>
        <fullName evidence="2">Alpha/beta hydrolase fold-3 domain-containing protein</fullName>
    </recommendedName>
</protein>
<dbReference type="Proteomes" id="UP001175261">
    <property type="component" value="Unassembled WGS sequence"/>
</dbReference>
<proteinExistence type="predicted"/>
<accession>A0AA39GI86</accession>
<dbReference type="GO" id="GO:0016787">
    <property type="term" value="F:hydrolase activity"/>
    <property type="evidence" value="ECO:0007669"/>
    <property type="project" value="UniProtKB-KW"/>
</dbReference>